<evidence type="ECO:0000313" key="1">
    <source>
        <dbReference type="EMBL" id="KQC31284.1"/>
    </source>
</evidence>
<dbReference type="Proteomes" id="UP000050827">
    <property type="component" value="Unassembled WGS sequence"/>
</dbReference>
<dbReference type="EMBL" id="LCTZ01000002">
    <property type="protein sequence ID" value="KQC31284.1"/>
    <property type="molecule type" value="Genomic_DNA"/>
</dbReference>
<keyword evidence="2" id="KW-1185">Reference proteome</keyword>
<organism evidence="1 2">
    <name type="scientific">Flagellimonas eckloniae</name>
    <dbReference type="NCBI Taxonomy" id="346185"/>
    <lineage>
        <taxon>Bacteria</taxon>
        <taxon>Pseudomonadati</taxon>
        <taxon>Bacteroidota</taxon>
        <taxon>Flavobacteriia</taxon>
        <taxon>Flavobacteriales</taxon>
        <taxon>Flavobacteriaceae</taxon>
        <taxon>Flagellimonas</taxon>
    </lineage>
</organism>
<proteinExistence type="predicted"/>
<protein>
    <submittedName>
        <fullName evidence="1">Uncharacterized protein</fullName>
    </submittedName>
</protein>
<dbReference type="PATRIC" id="fig|1547436.3.peg.3366"/>
<dbReference type="AlphaFoldDB" id="A0A0Q0XK69"/>
<dbReference type="OrthoDB" id="1436858at2"/>
<accession>A0A0Q0XK69</accession>
<dbReference type="STRING" id="346185.AAY42_16335"/>
<dbReference type="RefSeq" id="WP_055397137.1">
    <property type="nucleotide sequence ID" value="NZ_LCTZ01000002.1"/>
</dbReference>
<evidence type="ECO:0000313" key="2">
    <source>
        <dbReference type="Proteomes" id="UP000050827"/>
    </source>
</evidence>
<dbReference type="PROSITE" id="PS51257">
    <property type="entry name" value="PROKAR_LIPOPROTEIN"/>
    <property type="match status" value="1"/>
</dbReference>
<reference evidence="1 2" key="1">
    <citation type="submission" date="2015-04" db="EMBL/GenBank/DDBJ databases">
        <title>Complete genome of flavobacterium.</title>
        <authorList>
            <person name="Kwon Y.M."/>
            <person name="Kim S.-J."/>
        </authorList>
    </citation>
    <scope>NUCLEOTIDE SEQUENCE [LARGE SCALE GENOMIC DNA]</scope>
    <source>
        <strain evidence="1 2">DK169</strain>
    </source>
</reference>
<sequence length="182" mass="20337">MKKYIVVLGICCLLFSLGCEKKDTSFLITENSIGPLSNTTPVEDLEAVFIQDSIVKDTSSLSIASQSRKIKLFEKGGKHLMTLTPNLDSVPKIENIRIFDTRYVTGDGISLQSTFKDIQTTYAIKKIVTTLNSIVIFPKESNLYFTIDKGELPANLRYSTSTIEAVQIPDNAKIKYLMLGWE</sequence>
<name>A0A0Q0XK69_9FLAO</name>
<comment type="caution">
    <text evidence="1">The sequence shown here is derived from an EMBL/GenBank/DDBJ whole genome shotgun (WGS) entry which is preliminary data.</text>
</comment>
<gene>
    <name evidence="1" type="ORF">AAY42_16335</name>
</gene>